<dbReference type="SUPFAM" id="SSF53756">
    <property type="entry name" value="UDP-Glycosyltransferase/glycogen phosphorylase"/>
    <property type="match status" value="1"/>
</dbReference>
<evidence type="ECO:0000259" key="2">
    <source>
        <dbReference type="Pfam" id="PF00534"/>
    </source>
</evidence>
<reference evidence="3 4" key="1">
    <citation type="submission" date="2019-02" db="EMBL/GenBank/DDBJ databases">
        <title>Deep-cultivation of Planctomycetes and their phenomic and genomic characterization uncovers novel biology.</title>
        <authorList>
            <person name="Wiegand S."/>
            <person name="Jogler M."/>
            <person name="Boedeker C."/>
            <person name="Pinto D."/>
            <person name="Vollmers J."/>
            <person name="Rivas-Marin E."/>
            <person name="Kohn T."/>
            <person name="Peeters S.H."/>
            <person name="Heuer A."/>
            <person name="Rast P."/>
            <person name="Oberbeckmann S."/>
            <person name="Bunk B."/>
            <person name="Jeske O."/>
            <person name="Meyerdierks A."/>
            <person name="Storesund J.E."/>
            <person name="Kallscheuer N."/>
            <person name="Luecker S."/>
            <person name="Lage O.M."/>
            <person name="Pohl T."/>
            <person name="Merkel B.J."/>
            <person name="Hornburger P."/>
            <person name="Mueller R.-W."/>
            <person name="Bruemmer F."/>
            <person name="Labrenz M."/>
            <person name="Spormann A.M."/>
            <person name="Op den Camp H."/>
            <person name="Overmann J."/>
            <person name="Amann R."/>
            <person name="Jetten M.S.M."/>
            <person name="Mascher T."/>
            <person name="Medema M.H."/>
            <person name="Devos D.P."/>
            <person name="Kaster A.-K."/>
            <person name="Ovreas L."/>
            <person name="Rohde M."/>
            <person name="Galperin M.Y."/>
            <person name="Jogler C."/>
        </authorList>
    </citation>
    <scope>NUCLEOTIDE SEQUENCE [LARGE SCALE GENOMIC DNA]</scope>
    <source>
        <strain evidence="3 4">Pan44</strain>
    </source>
</reference>
<dbReference type="Proteomes" id="UP000315700">
    <property type="component" value="Chromosome"/>
</dbReference>
<sequence length="394" mass="43964">MRPAWSVFQLGAREHYAIPRALLARGVSTRLVTDLWFQGAGRRFLPRSLGDRSHPEISSRTVRSFNGPMLAFEAMSRWQGIRGWPLIEARNKRFGRLASTIDMGEIVFSYSYAALDVFEKARGSSRLVLGQIDPGPFEQDLVEQIHDRHGLARPPRPSPEYWERWNVEHELADVIVVNSEWSRTALVQRGVSSDKIAVIPLAFESKTLTSPPRDAPTRFTQASPLQILFLGQVIARKGVIELLQAARSLRNEPVKWLVVGGGDSTLLEQMAAEPSIDVVGPVARSTTEQFYRRSDVFILPTHSDGFALTQLEAAAFGLPLIVSRHCGDVVVDGVNGLTLGEVSPEAIVQTVKRILDQPALLYEMGEQMRNRRQLRIADLGERLTSSVSPQRVTR</sequence>
<proteinExistence type="predicted"/>
<dbReference type="PANTHER" id="PTHR46401:SF2">
    <property type="entry name" value="GLYCOSYLTRANSFERASE WBBK-RELATED"/>
    <property type="match status" value="1"/>
</dbReference>
<dbReference type="AlphaFoldDB" id="A0A517SI87"/>
<dbReference type="RefSeq" id="WP_145032224.1">
    <property type="nucleotide sequence ID" value="NZ_CP036271.1"/>
</dbReference>
<protein>
    <submittedName>
        <fullName evidence="3">D-inositol 3-phosphate glycosyltransferase</fullName>
        <ecNumber evidence="3">2.4.1.250</ecNumber>
    </submittedName>
</protein>
<dbReference type="InParanoid" id="A0A517SI87"/>
<evidence type="ECO:0000313" key="3">
    <source>
        <dbReference type="EMBL" id="QDT55838.1"/>
    </source>
</evidence>
<dbReference type="KEGG" id="ccos:Pan44_38860"/>
<dbReference type="GO" id="GO:0009103">
    <property type="term" value="P:lipopolysaccharide biosynthetic process"/>
    <property type="evidence" value="ECO:0007669"/>
    <property type="project" value="TreeGrafter"/>
</dbReference>
<dbReference type="InterPro" id="IPR001296">
    <property type="entry name" value="Glyco_trans_1"/>
</dbReference>
<dbReference type="EC" id="2.4.1.250" evidence="3"/>
<organism evidence="3 4">
    <name type="scientific">Caulifigura coniformis</name>
    <dbReference type="NCBI Taxonomy" id="2527983"/>
    <lineage>
        <taxon>Bacteria</taxon>
        <taxon>Pseudomonadati</taxon>
        <taxon>Planctomycetota</taxon>
        <taxon>Planctomycetia</taxon>
        <taxon>Planctomycetales</taxon>
        <taxon>Planctomycetaceae</taxon>
        <taxon>Caulifigura</taxon>
    </lineage>
</organism>
<dbReference type="Pfam" id="PF00534">
    <property type="entry name" value="Glycos_transf_1"/>
    <property type="match status" value="1"/>
</dbReference>
<keyword evidence="4" id="KW-1185">Reference proteome</keyword>
<evidence type="ECO:0000313" key="4">
    <source>
        <dbReference type="Proteomes" id="UP000315700"/>
    </source>
</evidence>
<accession>A0A517SI87</accession>
<dbReference type="GO" id="GO:0102710">
    <property type="term" value="F:D-inositol-3-phosphate glycosyltransferase activity"/>
    <property type="evidence" value="ECO:0007669"/>
    <property type="project" value="UniProtKB-EC"/>
</dbReference>
<evidence type="ECO:0000256" key="1">
    <source>
        <dbReference type="ARBA" id="ARBA00022679"/>
    </source>
</evidence>
<keyword evidence="1 3" id="KW-0808">Transferase</keyword>
<dbReference type="CDD" id="cd03801">
    <property type="entry name" value="GT4_PimA-like"/>
    <property type="match status" value="1"/>
</dbReference>
<name>A0A517SI87_9PLAN</name>
<gene>
    <name evidence="3" type="primary">mshA_3</name>
    <name evidence="3" type="ORF">Pan44_38860</name>
</gene>
<feature type="domain" description="Glycosyl transferase family 1" evidence="2">
    <location>
        <begin position="224"/>
        <end position="370"/>
    </location>
</feature>
<dbReference type="Gene3D" id="3.40.50.2000">
    <property type="entry name" value="Glycogen Phosphorylase B"/>
    <property type="match status" value="2"/>
</dbReference>
<dbReference type="EMBL" id="CP036271">
    <property type="protein sequence ID" value="QDT55838.1"/>
    <property type="molecule type" value="Genomic_DNA"/>
</dbReference>
<dbReference type="PANTHER" id="PTHR46401">
    <property type="entry name" value="GLYCOSYLTRANSFERASE WBBK-RELATED"/>
    <property type="match status" value="1"/>
</dbReference>
<dbReference type="OrthoDB" id="9790710at2"/>
<keyword evidence="3" id="KW-0328">Glycosyltransferase</keyword>